<evidence type="ECO:0000313" key="3">
    <source>
        <dbReference type="Proteomes" id="UP000027730"/>
    </source>
</evidence>
<dbReference type="AlphaFoldDB" id="A0A074WQS5"/>
<evidence type="ECO:0000256" key="1">
    <source>
        <dbReference type="SAM" id="MobiDB-lite"/>
    </source>
</evidence>
<keyword evidence="3" id="KW-1185">Reference proteome</keyword>
<organism evidence="2 3">
    <name type="scientific">Aureobasidium namibiae CBS 147.97</name>
    <dbReference type="NCBI Taxonomy" id="1043004"/>
    <lineage>
        <taxon>Eukaryota</taxon>
        <taxon>Fungi</taxon>
        <taxon>Dikarya</taxon>
        <taxon>Ascomycota</taxon>
        <taxon>Pezizomycotina</taxon>
        <taxon>Dothideomycetes</taxon>
        <taxon>Dothideomycetidae</taxon>
        <taxon>Dothideales</taxon>
        <taxon>Saccotheciaceae</taxon>
        <taxon>Aureobasidium</taxon>
    </lineage>
</organism>
<sequence>MGNIISRSASCDLNDSGTSLSMEVHAPSQTSFPRSPGIHDLTAYNPQQDSRGPREVTVTSFAGDEPESGITHPKPARPLIRRYSELLDPTQLDSLQVRSPSGNMLTGSTYNLREDRPLSVRERQEKIEQAKEKVRKEQEMARGNRRKKDSAKDSAKTSGRKRSKKRGARLGCFGI</sequence>
<dbReference type="Proteomes" id="UP000027730">
    <property type="component" value="Unassembled WGS sequence"/>
</dbReference>
<evidence type="ECO:0000313" key="2">
    <source>
        <dbReference type="EMBL" id="KEQ75498.1"/>
    </source>
</evidence>
<feature type="compositionally biased region" description="Polar residues" evidence="1">
    <location>
        <begin position="1"/>
        <end position="33"/>
    </location>
</feature>
<proteinExistence type="predicted"/>
<feature type="compositionally biased region" description="Basic and acidic residues" evidence="1">
    <location>
        <begin position="112"/>
        <end position="142"/>
    </location>
</feature>
<gene>
    <name evidence="2" type="ORF">M436DRAFT_41590</name>
</gene>
<feature type="region of interest" description="Disordered" evidence="1">
    <location>
        <begin position="91"/>
        <end position="175"/>
    </location>
</feature>
<name>A0A074WQS5_9PEZI</name>
<feature type="compositionally biased region" description="Polar residues" evidence="1">
    <location>
        <begin position="91"/>
        <end position="111"/>
    </location>
</feature>
<dbReference type="OrthoDB" id="5338666at2759"/>
<dbReference type="HOGENOM" id="CLU_1532219_0_0_1"/>
<accession>A0A074WQS5</accession>
<dbReference type="EMBL" id="KL584705">
    <property type="protein sequence ID" value="KEQ75498.1"/>
    <property type="molecule type" value="Genomic_DNA"/>
</dbReference>
<feature type="region of interest" description="Disordered" evidence="1">
    <location>
        <begin position="1"/>
        <end position="77"/>
    </location>
</feature>
<protein>
    <submittedName>
        <fullName evidence="2">Uncharacterized protein</fullName>
    </submittedName>
</protein>
<reference evidence="2 3" key="1">
    <citation type="journal article" date="2014" name="BMC Genomics">
        <title>Genome sequencing of four Aureobasidium pullulans varieties: biotechnological potential, stress tolerance, and description of new species.</title>
        <authorList>
            <person name="Gostin Ar C."/>
            <person name="Ohm R.A."/>
            <person name="Kogej T."/>
            <person name="Sonjak S."/>
            <person name="Turk M."/>
            <person name="Zajc J."/>
            <person name="Zalar P."/>
            <person name="Grube M."/>
            <person name="Sun H."/>
            <person name="Han J."/>
            <person name="Sharma A."/>
            <person name="Chiniquy J."/>
            <person name="Ngan C.Y."/>
            <person name="Lipzen A."/>
            <person name="Barry K."/>
            <person name="Grigoriev I.V."/>
            <person name="Gunde-Cimerman N."/>
        </authorList>
    </citation>
    <scope>NUCLEOTIDE SEQUENCE [LARGE SCALE GENOMIC DNA]</scope>
    <source>
        <strain evidence="2 3">CBS 147.97</strain>
    </source>
</reference>
<feature type="compositionally biased region" description="Basic residues" evidence="1">
    <location>
        <begin position="158"/>
        <end position="168"/>
    </location>
</feature>
<dbReference type="RefSeq" id="XP_013429545.1">
    <property type="nucleotide sequence ID" value="XM_013574091.1"/>
</dbReference>
<dbReference type="GeneID" id="25409583"/>